<comment type="caution">
    <text evidence="1">The sequence shown here is derived from an EMBL/GenBank/DDBJ whole genome shotgun (WGS) entry which is preliminary data.</text>
</comment>
<dbReference type="Proteomes" id="UP000885826">
    <property type="component" value="Unassembled WGS sequence"/>
</dbReference>
<name>A0A9C9K022_UNCW3</name>
<protein>
    <submittedName>
        <fullName evidence="1">Uncharacterized protein</fullName>
    </submittedName>
</protein>
<evidence type="ECO:0000313" key="1">
    <source>
        <dbReference type="EMBL" id="HEC78687.1"/>
    </source>
</evidence>
<proteinExistence type="predicted"/>
<reference evidence="1" key="1">
    <citation type="journal article" date="2020" name="mSystems">
        <title>Genome- and Community-Level Interaction Insights into Carbon Utilization and Element Cycling Functions of Hydrothermarchaeota in Hydrothermal Sediment.</title>
        <authorList>
            <person name="Zhou Z."/>
            <person name="Liu Y."/>
            <person name="Xu W."/>
            <person name="Pan J."/>
            <person name="Luo Z.H."/>
            <person name="Li M."/>
        </authorList>
    </citation>
    <scope>NUCLEOTIDE SEQUENCE</scope>
    <source>
        <strain evidence="1">HyVt-388</strain>
    </source>
</reference>
<dbReference type="EMBL" id="DRIG01000064">
    <property type="protein sequence ID" value="HEC78687.1"/>
    <property type="molecule type" value="Genomic_DNA"/>
</dbReference>
<sequence length="199" mass="21987">MNGGVPPEVRDRFRSALVGFLSKDGDLLGLNVNERSITHCLAEHLHEAFPDYNVDCEYNRQGNETKRLPVGPTDCRSDDLDAVTVYPDIIIHKRGVQDNNLLVIEVKKSNARNCSADNERDINKLQGFTDPRGEYRYKVGVFLILDVNNKGQGTVRWFIAGEPLGEPVGIADMLADLPAPVCPTGRPQSEAARQTGVTK</sequence>
<dbReference type="AlphaFoldDB" id="A0A9C9K022"/>
<organism evidence="1 2">
    <name type="scientific">candidate division WOR-3 bacterium</name>
    <dbReference type="NCBI Taxonomy" id="2052148"/>
    <lineage>
        <taxon>Bacteria</taxon>
        <taxon>Bacteria division WOR-3</taxon>
    </lineage>
</organism>
<accession>A0A9C9K022</accession>
<gene>
    <name evidence="1" type="ORF">ENI34_06045</name>
</gene>
<evidence type="ECO:0000313" key="2">
    <source>
        <dbReference type="Proteomes" id="UP000885826"/>
    </source>
</evidence>